<comment type="similarity">
    <text evidence="2">Belongs to the mitochondrial carrier (TC 2.A.29) family.</text>
</comment>
<reference evidence="12" key="1">
    <citation type="journal article" date="2013" name="Genome Announc.">
        <title>Draft genome sequence of the basidiomycetous yeast-like fungus Pseudozyma hubeiensis SY62, which produces an abundant amount of the biosurfactant mannosylerythritol lipids.</title>
        <authorList>
            <person name="Konishi M."/>
            <person name="Hatada Y."/>
            <person name="Horiuchi J."/>
        </authorList>
    </citation>
    <scope>NUCLEOTIDE SEQUENCE [LARGE SCALE GENOMIC DNA]</scope>
    <source>
        <strain evidence="12">SY62</strain>
    </source>
</reference>
<evidence type="ECO:0000256" key="2">
    <source>
        <dbReference type="ARBA" id="ARBA00006375"/>
    </source>
</evidence>
<feature type="region of interest" description="Disordered" evidence="10">
    <location>
        <begin position="220"/>
        <end position="269"/>
    </location>
</feature>
<protein>
    <submittedName>
        <fullName evidence="11">Uncharacterized protein</fullName>
    </submittedName>
</protein>
<dbReference type="GeneID" id="24111052"/>
<dbReference type="GO" id="GO:0031966">
    <property type="term" value="C:mitochondrial membrane"/>
    <property type="evidence" value="ECO:0007669"/>
    <property type="project" value="UniProtKB-SubCell"/>
</dbReference>
<feature type="compositionally biased region" description="Polar residues" evidence="10">
    <location>
        <begin position="756"/>
        <end position="778"/>
    </location>
</feature>
<evidence type="ECO:0000256" key="4">
    <source>
        <dbReference type="ARBA" id="ARBA00022692"/>
    </source>
</evidence>
<keyword evidence="4 9" id="KW-0812">Transmembrane</keyword>
<feature type="repeat" description="Solcar" evidence="9">
    <location>
        <begin position="1326"/>
        <end position="1414"/>
    </location>
</feature>
<dbReference type="GO" id="GO:0000064">
    <property type="term" value="F:L-ornithine transmembrane transporter activity"/>
    <property type="evidence" value="ECO:0007669"/>
    <property type="project" value="TreeGrafter"/>
</dbReference>
<dbReference type="GO" id="GO:1990575">
    <property type="term" value="P:mitochondrial L-ornithine transmembrane transport"/>
    <property type="evidence" value="ECO:0007669"/>
    <property type="project" value="TreeGrafter"/>
</dbReference>
<dbReference type="eggNOG" id="KOG0758">
    <property type="taxonomic scope" value="Eukaryota"/>
</dbReference>
<organism evidence="11 12">
    <name type="scientific">Pseudozyma hubeiensis (strain SY62)</name>
    <name type="common">Yeast</name>
    <dbReference type="NCBI Taxonomy" id="1305764"/>
    <lineage>
        <taxon>Eukaryota</taxon>
        <taxon>Fungi</taxon>
        <taxon>Dikarya</taxon>
        <taxon>Basidiomycota</taxon>
        <taxon>Ustilaginomycotina</taxon>
        <taxon>Ustilaginomycetes</taxon>
        <taxon>Ustilaginales</taxon>
        <taxon>Ustilaginaceae</taxon>
        <taxon>Pseudozyma</taxon>
    </lineage>
</organism>
<feature type="compositionally biased region" description="Polar residues" evidence="10">
    <location>
        <begin position="1042"/>
        <end position="1055"/>
    </location>
</feature>
<dbReference type="Pfam" id="PF00153">
    <property type="entry name" value="Mito_carr"/>
    <property type="match status" value="4"/>
</dbReference>
<dbReference type="Gene3D" id="1.50.40.10">
    <property type="entry name" value="Mitochondrial carrier domain"/>
    <property type="match status" value="2"/>
</dbReference>
<dbReference type="InterPro" id="IPR050567">
    <property type="entry name" value="Mitochondrial_Carrier"/>
</dbReference>
<feature type="repeat" description="Solcar" evidence="9">
    <location>
        <begin position="1589"/>
        <end position="1685"/>
    </location>
</feature>
<dbReference type="PROSITE" id="PS50920">
    <property type="entry name" value="SOLCAR"/>
    <property type="match status" value="3"/>
</dbReference>
<keyword evidence="6" id="KW-1133">Transmembrane helix</keyword>
<dbReference type="InterPro" id="IPR023395">
    <property type="entry name" value="MCP_dom_sf"/>
</dbReference>
<keyword evidence="5" id="KW-0677">Repeat</keyword>
<evidence type="ECO:0000256" key="7">
    <source>
        <dbReference type="ARBA" id="ARBA00023128"/>
    </source>
</evidence>
<dbReference type="FunFam" id="1.50.40.10:FF:000208">
    <property type="entry name" value="Mitochondrial ornithine carrier protein"/>
    <property type="match status" value="1"/>
</dbReference>
<evidence type="ECO:0000256" key="3">
    <source>
        <dbReference type="ARBA" id="ARBA00022448"/>
    </source>
</evidence>
<feature type="region of interest" description="Disordered" evidence="10">
    <location>
        <begin position="138"/>
        <end position="170"/>
    </location>
</feature>
<feature type="compositionally biased region" description="Polar residues" evidence="10">
    <location>
        <begin position="405"/>
        <end position="431"/>
    </location>
</feature>
<dbReference type="RefSeq" id="XP_012191773.1">
    <property type="nucleotide sequence ID" value="XM_012336383.1"/>
</dbReference>
<feature type="region of interest" description="Disordered" evidence="10">
    <location>
        <begin position="52"/>
        <end position="72"/>
    </location>
</feature>
<feature type="compositionally biased region" description="Low complexity" evidence="10">
    <location>
        <begin position="259"/>
        <end position="269"/>
    </location>
</feature>
<sequence>MIKSSELDPSPVAAAGLGVAGLNFDFGASTSSLASPSIGTTKAPRWGTIRQRFSSIQSRDSASHPEDSIDDGMWDKNDAAFLQDVARDSPLLLESPVISNIDGSASRTSLSSSRPGSFMHTIDAASAFATPLASYEPLPPQSAFSSTSNRPWTRSMRKTPSTTVLPDLPEQRRIDDALVYPRPSTSSSTLASTATHLVSSRASSTSLVGAHGFGNAHVRQSTGGSYSAHSSVGSSPMLTPNFHAGSDSPRSAGIQDQYPRSPSLHSSSSFPASGFVFRSFDDRTTSPRARQRTSSSNSTAGFNAATGSAWTPSLSTFDRRTSRAQAGSPLAPAISSPSSRISSPELFGENQFGTASPILAQMTAENGVATSDRNRHSIARVLDSPMIASSTAHAAQSTTSSAQQPHRQGVQSAAGTAASPVTDTNVSSIASGSVPRKHAKNRSSLVSGLRKLMNKRERDSKIYVGANDASLPPLLPFPSANIESHLPGLAAGAVESDNIAESSHIAPEAPLDASPRMARKSPSLDLLRGFASPNRNSRIVASASDRARPIAPIAPPSPRSRAKSIDGGRRPLRDVLTLRSASNQRNRNSVIEHISHEQARRLTGNAGPLFLSTEQAIKEHRALYANAPAPVGLPNRSEFDMFDDASSSDKAAHSIPVHPHLRRVEHDQADDVEGVEMLATLSNSSSVAGVASGEFAANDAAATSRAPFGFQSQTYRPYSRESHRSTPHSSSASFERSATGDGAVSFPKSHRPALSLGSQTTLGSIHDGQTSDASSSGLSIHMPPPAGGASSRRGHASRRSLNSLVGNRPWSSFLGSPVLSGSNSSQSHSGKRVSGAVISRPLSVTSSTFSGHFQDGVFNDNEQADAADVTLRASDLHRMAAAARARADHLDRHQGASRLRLDSDSSEPAPHAAAVGATNFIENSTHGRSSWHFPRPPSGPLAHHLALSPPPVVSTSSGSSHHSHQSNPHSQPKSHSQHSHQSYHSFTNSGASTTTAPPSASVSDNHLVSGPAPPVLSGPHRPPKSAARQNSSRSLRRPATGDGSTSPHLASSGSFQSIGLSAPSISSPLIQSSSLENLQEGRFTAAQPHSSATALGFATASRPSGAGHRLTVSGSSVSRRKRPSFGLAIEPAAHSAFDSIPSPMLRTHRVSSALPEGVSHPRPFSSSSASAARTTPSGSSSGTSPPDSARVSAATLSSSHHFDHENGVEIETLLEGSSNKQRYSVTDPLSASVPALQDAMAAVSFRDPASNHRHEVSVPMDEGDSPRQHLEESWSRVTEGSEPMYGERPADILEDTSRRYMIHSPNEEEGPALANASPISSSGRLSQASKDIAFGSIAGMVSKVFEHPFDLVKVRLQTQSADRPRRYAGAFDCFKQTYLQEGVRGLYRGLSMPVIGATMENACLFFTYNQIQSAIRWVNGEERSGRSAAKEDAEKPLSIPQLAIAAAGAGMVTSVVLTPIELIKCKMQVQMITREQQAPSVAAAAERGGPVQAALQQSRSIHTSALRNAAASTSSRSQAIKTLDGPLALLRRTVATDGIRGLWLGQTGTLLRETGGGVAWFLAFESCSRYLISRKKLLQKRDDITKKDLSSLELVGAGALAGISYNVVLFPADSVKSTMQTEQEMRAVNRVHGEKWKGTGFFETFKNIYRTRGVRGLYAGCGVTCLRSAPSSAIIFLMYNKLERLSDEYGL</sequence>
<feature type="region of interest" description="Disordered" evidence="10">
    <location>
        <begin position="925"/>
        <end position="1055"/>
    </location>
</feature>
<feature type="compositionally biased region" description="Low complexity" evidence="10">
    <location>
        <begin position="223"/>
        <end position="235"/>
    </location>
</feature>
<dbReference type="Proteomes" id="UP000014071">
    <property type="component" value="Unassembled WGS sequence"/>
</dbReference>
<feature type="region of interest" description="Disordered" evidence="10">
    <location>
        <begin position="389"/>
        <end position="449"/>
    </location>
</feature>
<dbReference type="EMBL" id="DF238816">
    <property type="protein sequence ID" value="GAC98186.1"/>
    <property type="molecule type" value="Genomic_DNA"/>
</dbReference>
<dbReference type="PANTHER" id="PTHR45624">
    <property type="entry name" value="MITOCHONDRIAL BASIC AMINO ACIDS TRANSPORTER-RELATED"/>
    <property type="match status" value="1"/>
</dbReference>
<evidence type="ECO:0000256" key="6">
    <source>
        <dbReference type="ARBA" id="ARBA00022989"/>
    </source>
</evidence>
<feature type="region of interest" description="Disordered" evidence="10">
    <location>
        <begin position="1150"/>
        <end position="1204"/>
    </location>
</feature>
<feature type="compositionally biased region" description="Polar residues" evidence="10">
    <location>
        <begin position="286"/>
        <end position="316"/>
    </location>
</feature>
<proteinExistence type="inferred from homology"/>
<feature type="compositionally biased region" description="Low complexity" evidence="10">
    <location>
        <begin position="328"/>
        <end position="344"/>
    </location>
</feature>
<name>R9P9Y5_PSEHS</name>
<feature type="compositionally biased region" description="Low complexity" evidence="10">
    <location>
        <begin position="940"/>
        <end position="1001"/>
    </location>
</feature>
<feature type="region of interest" description="Disordered" evidence="10">
    <location>
        <begin position="716"/>
        <end position="798"/>
    </location>
</feature>
<feature type="region of interest" description="Disordered" evidence="10">
    <location>
        <begin position="1099"/>
        <end position="1120"/>
    </location>
</feature>
<feature type="repeat" description="Solcar" evidence="9">
    <location>
        <begin position="1437"/>
        <end position="1570"/>
    </location>
</feature>
<feature type="region of interest" description="Disordered" evidence="10">
    <location>
        <begin position="282"/>
        <end position="346"/>
    </location>
</feature>
<keyword evidence="12" id="KW-1185">Reference proteome</keyword>
<dbReference type="SUPFAM" id="SSF103506">
    <property type="entry name" value="Mitochondrial carrier"/>
    <property type="match status" value="1"/>
</dbReference>
<keyword evidence="3" id="KW-0813">Transport</keyword>
<accession>R9P9Y5</accession>
<evidence type="ECO:0000313" key="11">
    <source>
        <dbReference type="EMBL" id="GAC98186.1"/>
    </source>
</evidence>
<gene>
    <name evidence="11" type="ORF">PHSY_005775</name>
</gene>
<feature type="compositionally biased region" description="Basic and acidic residues" evidence="10">
    <location>
        <begin position="61"/>
        <end position="72"/>
    </location>
</feature>
<evidence type="ECO:0000313" key="12">
    <source>
        <dbReference type="Proteomes" id="UP000014071"/>
    </source>
</evidence>
<evidence type="ECO:0000256" key="1">
    <source>
        <dbReference type="ARBA" id="ARBA00004225"/>
    </source>
</evidence>
<dbReference type="PANTHER" id="PTHR45624:SF31">
    <property type="entry name" value="MITOCHONDRIAL ORNITHINE TRANSPORTER 1"/>
    <property type="match status" value="1"/>
</dbReference>
<evidence type="ECO:0000256" key="9">
    <source>
        <dbReference type="PROSITE-ProRule" id="PRU00282"/>
    </source>
</evidence>
<evidence type="ECO:0000256" key="10">
    <source>
        <dbReference type="SAM" id="MobiDB-lite"/>
    </source>
</evidence>
<evidence type="ECO:0000256" key="8">
    <source>
        <dbReference type="ARBA" id="ARBA00023136"/>
    </source>
</evidence>
<comment type="subcellular location">
    <subcellularLocation>
        <location evidence="1">Mitochondrion membrane</location>
        <topology evidence="1">Multi-pass membrane protein</topology>
    </subcellularLocation>
</comment>
<dbReference type="HOGENOM" id="CLU_241176_0_0_1"/>
<keyword evidence="8 9" id="KW-0472">Membrane</keyword>
<dbReference type="InterPro" id="IPR018108">
    <property type="entry name" value="MCP_transmembrane"/>
</dbReference>
<keyword evidence="7" id="KW-0496">Mitochondrion</keyword>
<dbReference type="OrthoDB" id="2139348at2759"/>
<feature type="compositionally biased region" description="Low complexity" evidence="10">
    <location>
        <begin position="1157"/>
        <end position="1190"/>
    </location>
</feature>
<dbReference type="STRING" id="1305764.R9P9Y5"/>
<evidence type="ECO:0000256" key="5">
    <source>
        <dbReference type="ARBA" id="ARBA00022737"/>
    </source>
</evidence>
<feature type="compositionally biased region" description="Polar residues" evidence="10">
    <location>
        <begin position="142"/>
        <end position="164"/>
    </location>
</feature>
<feature type="compositionally biased region" description="Low complexity" evidence="10">
    <location>
        <begin position="389"/>
        <end position="404"/>
    </location>
</feature>